<feature type="compositionally biased region" description="Acidic residues" evidence="5">
    <location>
        <begin position="738"/>
        <end position="751"/>
    </location>
</feature>
<dbReference type="RefSeq" id="XP_053028182.1">
    <property type="nucleotide sequence ID" value="XM_053164190.1"/>
</dbReference>
<reference evidence="8" key="1">
    <citation type="submission" date="2022-10" db="EMBL/GenBank/DDBJ databases">
        <title>Puccinia triticina Genome sequencing and assembly.</title>
        <authorList>
            <person name="Li C."/>
        </authorList>
    </citation>
    <scope>NUCLEOTIDE SEQUENCE</scope>
    <source>
        <strain evidence="8">Pt15</strain>
    </source>
</reference>
<accession>A0ABY7D8N1</accession>
<keyword evidence="4" id="KW-0539">Nucleus</keyword>
<dbReference type="EMBL" id="CP110437">
    <property type="protein sequence ID" value="WAQ92627.1"/>
    <property type="molecule type" value="Genomic_DNA"/>
</dbReference>
<comment type="similarity">
    <text evidence="2">Belongs to the RIX1/PELP1 family.</text>
</comment>
<evidence type="ECO:0000256" key="3">
    <source>
        <dbReference type="ARBA" id="ARBA00021502"/>
    </source>
</evidence>
<dbReference type="PANTHER" id="PTHR34105">
    <property type="entry name" value="PROLINE-, GLUTAMIC ACID- AND LEUCINE-RICH PROTEIN 1"/>
    <property type="match status" value="1"/>
</dbReference>
<keyword evidence="9" id="KW-1185">Reference proteome</keyword>
<organism evidence="8 9">
    <name type="scientific">Puccinia triticina</name>
    <dbReference type="NCBI Taxonomy" id="208348"/>
    <lineage>
        <taxon>Eukaryota</taxon>
        <taxon>Fungi</taxon>
        <taxon>Dikarya</taxon>
        <taxon>Basidiomycota</taxon>
        <taxon>Pucciniomycotina</taxon>
        <taxon>Pucciniomycetes</taxon>
        <taxon>Pucciniales</taxon>
        <taxon>Pucciniaceae</taxon>
        <taxon>Puccinia</taxon>
    </lineage>
</organism>
<evidence type="ECO:0000256" key="4">
    <source>
        <dbReference type="ARBA" id="ARBA00023242"/>
    </source>
</evidence>
<proteinExistence type="inferred from homology"/>
<feature type="signal peptide" evidence="6">
    <location>
        <begin position="1"/>
        <end position="31"/>
    </location>
</feature>
<dbReference type="GeneID" id="77805085"/>
<evidence type="ECO:0000259" key="7">
    <source>
        <dbReference type="Pfam" id="PF08167"/>
    </source>
</evidence>
<dbReference type="InterPro" id="IPR016024">
    <property type="entry name" value="ARM-type_fold"/>
</dbReference>
<evidence type="ECO:0000313" key="8">
    <source>
        <dbReference type="EMBL" id="WAQ92627.1"/>
    </source>
</evidence>
<evidence type="ECO:0000256" key="1">
    <source>
        <dbReference type="ARBA" id="ARBA00004123"/>
    </source>
</evidence>
<protein>
    <recommendedName>
        <fullName evidence="3">Pre-rRNA-processing protein RIX1</fullName>
    </recommendedName>
</protein>
<dbReference type="PANTHER" id="PTHR34105:SF1">
    <property type="entry name" value="PROLINE-, GLUTAMIC ACID- AND LEUCINE-RICH PROTEIN 1"/>
    <property type="match status" value="1"/>
</dbReference>
<evidence type="ECO:0000256" key="2">
    <source>
        <dbReference type="ARBA" id="ARBA00010511"/>
    </source>
</evidence>
<name>A0ABY7D8N1_9BASI</name>
<evidence type="ECO:0000256" key="5">
    <source>
        <dbReference type="SAM" id="MobiDB-lite"/>
    </source>
</evidence>
<dbReference type="InterPro" id="IPR012583">
    <property type="entry name" value="RIX1_N"/>
</dbReference>
<feature type="compositionally biased region" description="Low complexity" evidence="5">
    <location>
        <begin position="702"/>
        <end position="721"/>
    </location>
</feature>
<feature type="region of interest" description="Disordered" evidence="5">
    <location>
        <begin position="684"/>
        <end position="758"/>
    </location>
</feature>
<evidence type="ECO:0000313" key="9">
    <source>
        <dbReference type="Proteomes" id="UP001164743"/>
    </source>
</evidence>
<evidence type="ECO:0000256" key="6">
    <source>
        <dbReference type="SAM" id="SignalP"/>
    </source>
</evidence>
<sequence length="758" mass="80904">MPAGFPFNSIAACCVLLRVPRLLRVLRTAAAAAAVLVIQQFFPQPSPPPSTLHPQEMADLDFLLASLLPADHQPISPHTADQLAAHHHKPAHTDWHLLIHRSFNRIHALLLAKENSRNALGARLARLALHNQPHCLPSQGPRWLQAIQNILPRHNAPDHPCLDQLVLLLSNILESAPRWPDFAREHCHPKAITTLARSLLGLAADTHPPAIRARGLRTLAGLVARHASLLRPLASQLHAAALATVLSPEPAVGPAGASLLTQLYRLSGKTDAAASWAKTITATIGTLDPLLAALLSPFVAHQPRDPPLAPLEIPLQDLLGSASPLPLHRIPLLLARAQALVNVLLAMLAQPSDRPVRVPLAHLVALASSLLLLRNAPPHDRADQAWKLAWEALGGTVALRVMACRLVARLSEWYTLSPPPSTSTAQPADMHPNSVRLRMTPFTSQILTILAGEIEAARERRTGEVTVMCYTYARVVQSSPCNPETVQRTLAPLVEVLLADIQAIYGARPPSASSEGAPQPKKARRKASCAPAWTAAPVVDPLALLVAGRALNTLEILLAAVPHGFPTPYLSLCLRTLASLATHPSFGFASRPGLRAKVLRILVASLGLPRASHQPLMAVNVAQTLAGLLPRLLTTTDPTIAALARHGLVALAALARPRVPPVFPAAHHDQALLDVEPVDDIVPPTAAKRKSDHDLPRPLKKPAAVEPVAPAIEPAAAAVEPDSSDDEDGNPRMPALVFDDDDDEGGEDPVGEAEAQAP</sequence>
<gene>
    <name evidence="8" type="ORF">PtA15_17A109</name>
</gene>
<keyword evidence="6" id="KW-0732">Signal</keyword>
<dbReference type="SUPFAM" id="SSF48371">
    <property type="entry name" value="ARM repeat"/>
    <property type="match status" value="1"/>
</dbReference>
<dbReference type="Pfam" id="PF08167">
    <property type="entry name" value="RIX1"/>
    <property type="match status" value="1"/>
</dbReference>
<feature type="domain" description="Pre-rRNA-processing protein RIX1 N-terminal" evidence="7">
    <location>
        <begin position="69"/>
        <end position="248"/>
    </location>
</feature>
<feature type="chain" id="PRO_5046998259" description="Pre-rRNA-processing protein RIX1" evidence="6">
    <location>
        <begin position="32"/>
        <end position="758"/>
    </location>
</feature>
<comment type="subcellular location">
    <subcellularLocation>
        <location evidence="1">Nucleus</location>
    </subcellularLocation>
</comment>
<dbReference type="Proteomes" id="UP001164743">
    <property type="component" value="Chromosome 17A"/>
</dbReference>